<dbReference type="EMBL" id="JBANQN010000002">
    <property type="protein sequence ID" value="KAK6797366.1"/>
    <property type="molecule type" value="Genomic_DNA"/>
</dbReference>
<dbReference type="AlphaFoldDB" id="A0AAN8YM86"/>
<sequence>MLLRTAIVTTLSLPSFATALTQRWRFLLAMRKSTA</sequence>
<dbReference type="Proteomes" id="UP001371456">
    <property type="component" value="Unassembled WGS sequence"/>
</dbReference>
<organism evidence="1 2">
    <name type="scientific">Solanum bulbocastanum</name>
    <name type="common">Wild potato</name>
    <dbReference type="NCBI Taxonomy" id="147425"/>
    <lineage>
        <taxon>Eukaryota</taxon>
        <taxon>Viridiplantae</taxon>
        <taxon>Streptophyta</taxon>
        <taxon>Embryophyta</taxon>
        <taxon>Tracheophyta</taxon>
        <taxon>Spermatophyta</taxon>
        <taxon>Magnoliopsida</taxon>
        <taxon>eudicotyledons</taxon>
        <taxon>Gunneridae</taxon>
        <taxon>Pentapetalae</taxon>
        <taxon>asterids</taxon>
        <taxon>lamiids</taxon>
        <taxon>Solanales</taxon>
        <taxon>Solanaceae</taxon>
        <taxon>Solanoideae</taxon>
        <taxon>Solaneae</taxon>
        <taxon>Solanum</taxon>
    </lineage>
</organism>
<keyword evidence="2" id="KW-1185">Reference proteome</keyword>
<gene>
    <name evidence="1" type="ORF">RDI58_005068</name>
</gene>
<comment type="caution">
    <text evidence="1">The sequence shown here is derived from an EMBL/GenBank/DDBJ whole genome shotgun (WGS) entry which is preliminary data.</text>
</comment>
<proteinExistence type="predicted"/>
<protein>
    <submittedName>
        <fullName evidence="1">Uncharacterized protein</fullName>
    </submittedName>
</protein>
<name>A0AAN8YM86_SOLBU</name>
<evidence type="ECO:0000313" key="1">
    <source>
        <dbReference type="EMBL" id="KAK6797366.1"/>
    </source>
</evidence>
<reference evidence="1 2" key="1">
    <citation type="submission" date="2024-02" db="EMBL/GenBank/DDBJ databases">
        <title>de novo genome assembly of Solanum bulbocastanum strain 11H21.</title>
        <authorList>
            <person name="Hosaka A.J."/>
        </authorList>
    </citation>
    <scope>NUCLEOTIDE SEQUENCE [LARGE SCALE GENOMIC DNA]</scope>
    <source>
        <tissue evidence="1">Young leaves</tissue>
    </source>
</reference>
<evidence type="ECO:0000313" key="2">
    <source>
        <dbReference type="Proteomes" id="UP001371456"/>
    </source>
</evidence>
<accession>A0AAN8YM86</accession>